<evidence type="ECO:0000313" key="3">
    <source>
        <dbReference type="EMBL" id="PRW58776.1"/>
    </source>
</evidence>
<dbReference type="SUPFAM" id="SSF100895">
    <property type="entry name" value="Kazal-type serine protease inhibitors"/>
    <property type="match status" value="3"/>
</dbReference>
<keyword evidence="4" id="KW-1185">Reference proteome</keyword>
<dbReference type="EMBL" id="LHPG02000004">
    <property type="protein sequence ID" value="PRW58776.1"/>
    <property type="molecule type" value="Genomic_DNA"/>
</dbReference>
<accession>A0A2P6TXI6</accession>
<dbReference type="PANTHER" id="PTHR21131:SF0">
    <property type="entry name" value="GEO10195P1-RELATED"/>
    <property type="match status" value="1"/>
</dbReference>
<dbReference type="PANTHER" id="PTHR21131">
    <property type="entry name" value="SERINE-TYPE ENDOPEPTIDASE INHIBITOR"/>
    <property type="match status" value="1"/>
</dbReference>
<dbReference type="OrthoDB" id="544930at2759"/>
<dbReference type="InterPro" id="IPR036058">
    <property type="entry name" value="Kazal_dom_sf"/>
</dbReference>
<reference evidence="3 4" key="1">
    <citation type="journal article" date="2018" name="Plant J.">
        <title>Genome sequences of Chlorella sorokiniana UTEX 1602 and Micractinium conductrix SAG 241.80: implications to maltose excretion by a green alga.</title>
        <authorList>
            <person name="Arriola M.B."/>
            <person name="Velmurugan N."/>
            <person name="Zhang Y."/>
            <person name="Plunkett M.H."/>
            <person name="Hondzo H."/>
            <person name="Barney B.M."/>
        </authorList>
    </citation>
    <scope>NUCLEOTIDE SEQUENCE [LARGE SCALE GENOMIC DNA]</scope>
    <source>
        <strain evidence="4">UTEX 1602</strain>
    </source>
</reference>
<keyword evidence="3" id="KW-0722">Serine protease inhibitor</keyword>
<dbReference type="AlphaFoldDB" id="A0A2P6TXI6"/>
<comment type="caution">
    <text evidence="3">The sequence shown here is derived from an EMBL/GenBank/DDBJ whole genome shotgun (WGS) entry which is preliminary data.</text>
</comment>
<name>A0A2P6TXI6_CHLSO</name>
<dbReference type="Pfam" id="PF00050">
    <property type="entry name" value="Kazal_1"/>
    <property type="match status" value="3"/>
</dbReference>
<feature type="domain" description="Kazal-like" evidence="2">
    <location>
        <begin position="78"/>
        <end position="125"/>
    </location>
</feature>
<feature type="domain" description="Kazal-like" evidence="2">
    <location>
        <begin position="204"/>
        <end position="242"/>
    </location>
</feature>
<dbReference type="PROSITE" id="PS51465">
    <property type="entry name" value="KAZAL_2"/>
    <property type="match status" value="3"/>
</dbReference>
<dbReference type="SMART" id="SM00280">
    <property type="entry name" value="KAZAL"/>
    <property type="match status" value="3"/>
</dbReference>
<feature type="signal peptide" evidence="1">
    <location>
        <begin position="1"/>
        <end position="23"/>
    </location>
</feature>
<dbReference type="STRING" id="3076.A0A2P6TXI6"/>
<evidence type="ECO:0000259" key="2">
    <source>
        <dbReference type="PROSITE" id="PS51465"/>
    </source>
</evidence>
<sequence>MRLQVAAALAVALLASATAGAAAAAAAPLATAASSACPSLLTLLQAFPNSTLFADILQALGASNQPVTSEPPLPSPGSTAATTAPKPVPCPAIYLPVCGADNQTYGNECSAQAVGATIACTGECPCADSGTAQPAVRRRLAQETAAATTAKPVACPAIYLPVCGTDNQTYGNECSALAIGATIACTGECPCAGTSPGGSLGGVCTDVVEPVCGADGKNYANSCFAQVAGVPVSCKSNCPCPDLINELERGGGGLLLVPTDEALLPELDAVNATGIFEDDAAALKQLLARHVVLTSHQKGLAGAEPLPSEAGTAVVTEAGQRLTLYSGANGASGRIQTMATADVLENYDILSQTTGCNVAVLLIDGALTGLPSKVSS</sequence>
<protein>
    <submittedName>
        <fullName evidence="3">Serine protease inhibitor-1L</fullName>
    </submittedName>
</protein>
<keyword evidence="1" id="KW-0732">Signal</keyword>
<gene>
    <name evidence="3" type="ORF">C2E21_2370</name>
</gene>
<dbReference type="Gene3D" id="3.30.60.30">
    <property type="match status" value="3"/>
</dbReference>
<feature type="domain" description="Kazal-like" evidence="2">
    <location>
        <begin position="143"/>
        <end position="190"/>
    </location>
</feature>
<feature type="chain" id="PRO_5015175175" evidence="1">
    <location>
        <begin position="24"/>
        <end position="376"/>
    </location>
</feature>
<dbReference type="Proteomes" id="UP000239899">
    <property type="component" value="Unassembled WGS sequence"/>
</dbReference>
<dbReference type="CDD" id="cd00104">
    <property type="entry name" value="KAZAL_FS"/>
    <property type="match status" value="2"/>
</dbReference>
<organism evidence="3 4">
    <name type="scientific">Chlorella sorokiniana</name>
    <name type="common">Freshwater green alga</name>
    <dbReference type="NCBI Taxonomy" id="3076"/>
    <lineage>
        <taxon>Eukaryota</taxon>
        <taxon>Viridiplantae</taxon>
        <taxon>Chlorophyta</taxon>
        <taxon>core chlorophytes</taxon>
        <taxon>Trebouxiophyceae</taxon>
        <taxon>Chlorellales</taxon>
        <taxon>Chlorellaceae</taxon>
        <taxon>Chlorella clade</taxon>
        <taxon>Chlorella</taxon>
    </lineage>
</organism>
<dbReference type="InterPro" id="IPR002350">
    <property type="entry name" value="Kazal_dom"/>
</dbReference>
<evidence type="ECO:0000256" key="1">
    <source>
        <dbReference type="SAM" id="SignalP"/>
    </source>
</evidence>
<keyword evidence="3" id="KW-0646">Protease inhibitor</keyword>
<dbReference type="InterPro" id="IPR053265">
    <property type="entry name" value="Serpin"/>
</dbReference>
<evidence type="ECO:0000313" key="4">
    <source>
        <dbReference type="Proteomes" id="UP000239899"/>
    </source>
</evidence>
<proteinExistence type="predicted"/>